<accession>J4KM20</accession>
<feature type="region of interest" description="Disordered" evidence="1">
    <location>
        <begin position="126"/>
        <end position="145"/>
    </location>
</feature>
<evidence type="ECO:0000313" key="2">
    <source>
        <dbReference type="EMBL" id="EJP63189.1"/>
    </source>
</evidence>
<dbReference type="HOGENOM" id="CLU_891343_0_0_1"/>
<protein>
    <submittedName>
        <fullName evidence="2">Uncharacterized protein</fullName>
    </submittedName>
</protein>
<organism evidence="2 3">
    <name type="scientific">Beauveria bassiana (strain ARSEF 2860)</name>
    <name type="common">White muscardine disease fungus</name>
    <name type="synonym">Tritirachium shiotae</name>
    <dbReference type="NCBI Taxonomy" id="655819"/>
    <lineage>
        <taxon>Eukaryota</taxon>
        <taxon>Fungi</taxon>
        <taxon>Dikarya</taxon>
        <taxon>Ascomycota</taxon>
        <taxon>Pezizomycotina</taxon>
        <taxon>Sordariomycetes</taxon>
        <taxon>Hypocreomycetidae</taxon>
        <taxon>Hypocreales</taxon>
        <taxon>Cordycipitaceae</taxon>
        <taxon>Beauveria</taxon>
    </lineage>
</organism>
<keyword evidence="3" id="KW-1185">Reference proteome</keyword>
<dbReference type="AlphaFoldDB" id="J4KM20"/>
<dbReference type="InParanoid" id="J4KM20"/>
<evidence type="ECO:0000313" key="3">
    <source>
        <dbReference type="Proteomes" id="UP000002762"/>
    </source>
</evidence>
<evidence type="ECO:0000256" key="1">
    <source>
        <dbReference type="SAM" id="MobiDB-lite"/>
    </source>
</evidence>
<name>J4KM20_BEAB2</name>
<dbReference type="Proteomes" id="UP000002762">
    <property type="component" value="Unassembled WGS sequence"/>
</dbReference>
<feature type="region of interest" description="Disordered" evidence="1">
    <location>
        <begin position="72"/>
        <end position="91"/>
    </location>
</feature>
<sequence length="312" mass="34511">MLKLGRSCPPTVADYQFEFGTNLSDVVKTPVKASHPVSSLARLVGALTGLVRPTGDCRDALLAHITRYQAPRPPSWQATTTTKPPGMQTPDRLASQIHSQKSYTGLRWRVVGSGLISRQNQRPTAWQLGDLGDPTNAKNAGRGDRQKVVCQVKAAGRPSHDLLVASGSPPKRRAFAPTARMVTGVALRLSVLTLYNQQDIFKRGEPAKRAKRKGHTGTIERLAFSSREAESRQKLWRRQLMTLKQQHCPYPYAFGQAIRHPGRYRALVPRRPLLPDYEGQKIPDPVTNSENYSHRASPVFPGTECSGEAYSS</sequence>
<dbReference type="GeneID" id="19890801"/>
<dbReference type="EMBL" id="JH725177">
    <property type="protein sequence ID" value="EJP63189.1"/>
    <property type="molecule type" value="Genomic_DNA"/>
</dbReference>
<proteinExistence type="predicted"/>
<dbReference type="RefSeq" id="XP_008601108.1">
    <property type="nucleotide sequence ID" value="XM_008602886.1"/>
</dbReference>
<reference evidence="2 3" key="1">
    <citation type="journal article" date="2012" name="Sci. Rep.">
        <title>Genomic perspectives on the evolution of fungal entomopathogenicity in Beauveria bassiana.</title>
        <authorList>
            <person name="Xiao G."/>
            <person name="Ying S.H."/>
            <person name="Zheng P."/>
            <person name="Wang Z.L."/>
            <person name="Zhang S."/>
            <person name="Xie X.Q."/>
            <person name="Shang Y."/>
            <person name="St Leger R.J."/>
            <person name="Zhao G.P."/>
            <person name="Wang C."/>
            <person name="Feng M.G."/>
        </authorList>
    </citation>
    <scope>NUCLEOTIDE SEQUENCE [LARGE SCALE GENOMIC DNA]</scope>
    <source>
        <strain evidence="2 3">ARSEF 2860</strain>
    </source>
</reference>
<feature type="region of interest" description="Disordered" evidence="1">
    <location>
        <begin position="275"/>
        <end position="312"/>
    </location>
</feature>
<gene>
    <name evidence="2" type="ORF">BBA_07789</name>
</gene>